<sequence length="81" mass="9485">MKYPTIKSVKTVEKNTLIVHFSNNEKRKYDVTPLLNKKMFSALKNSAFFKNVRIDTGGYALIWNEDIDISEYEIWRNGTPI</sequence>
<reference evidence="1" key="1">
    <citation type="submission" date="2019-01" db="EMBL/GenBank/DDBJ databases">
        <authorList>
            <consortium name="Genoscope - CEA"/>
            <person name="William W."/>
        </authorList>
    </citation>
    <scope>NUCLEOTIDE SEQUENCE</scope>
    <source>
        <strain evidence="1">CR-1</strain>
    </source>
</reference>
<dbReference type="EMBL" id="CAACVI010000004">
    <property type="protein sequence ID" value="VEN73138.1"/>
    <property type="molecule type" value="Genomic_DNA"/>
</dbReference>
<accession>A0A484HFC2</accession>
<name>A0A484HFC2_9BACT</name>
<dbReference type="Pfam" id="PF10387">
    <property type="entry name" value="DUF2442"/>
    <property type="match status" value="1"/>
</dbReference>
<dbReference type="Gene3D" id="3.30.2020.10">
    <property type="entry name" value="NE0471-like N-terminal domain"/>
    <property type="match status" value="1"/>
</dbReference>
<dbReference type="InterPro" id="IPR036782">
    <property type="entry name" value="NE0471-like_N"/>
</dbReference>
<evidence type="ECO:0000313" key="1">
    <source>
        <dbReference type="EMBL" id="VEN73138.1"/>
    </source>
</evidence>
<proteinExistence type="predicted"/>
<protein>
    <recommendedName>
        <fullName evidence="2">DUF2442 domain-containing protein</fullName>
    </recommendedName>
</protein>
<dbReference type="InterPro" id="IPR018841">
    <property type="entry name" value="DUF2442"/>
</dbReference>
<organism evidence="1">
    <name type="scientific">uncultured Desulfobacteraceae bacterium</name>
    <dbReference type="NCBI Taxonomy" id="218296"/>
    <lineage>
        <taxon>Bacteria</taxon>
        <taxon>Pseudomonadati</taxon>
        <taxon>Thermodesulfobacteriota</taxon>
        <taxon>Desulfobacteria</taxon>
        <taxon>Desulfobacterales</taxon>
        <taxon>Desulfobacteraceae</taxon>
        <taxon>environmental samples</taxon>
    </lineage>
</organism>
<dbReference type="SUPFAM" id="SSF143880">
    <property type="entry name" value="NE0471 N-terminal domain-like"/>
    <property type="match status" value="1"/>
</dbReference>
<evidence type="ECO:0008006" key="2">
    <source>
        <dbReference type="Google" id="ProtNLM"/>
    </source>
</evidence>
<gene>
    <name evidence="1" type="ORF">EPICR_120034</name>
</gene>
<dbReference type="AlphaFoldDB" id="A0A484HFC2"/>